<dbReference type="InterPro" id="IPR011576">
    <property type="entry name" value="Pyridox_Oxase_N"/>
</dbReference>
<organism evidence="2 3">
    <name type="scientific">Amycolatopsis dongchuanensis</name>
    <dbReference type="NCBI Taxonomy" id="1070866"/>
    <lineage>
        <taxon>Bacteria</taxon>
        <taxon>Bacillati</taxon>
        <taxon>Actinomycetota</taxon>
        <taxon>Actinomycetes</taxon>
        <taxon>Pseudonocardiales</taxon>
        <taxon>Pseudonocardiaceae</taxon>
        <taxon>Amycolatopsis</taxon>
    </lineage>
</organism>
<protein>
    <submittedName>
        <fullName evidence="2">Pyridoxamine 5'-phosphate oxidase family protein</fullName>
    </submittedName>
</protein>
<keyword evidence="3" id="KW-1185">Reference proteome</keyword>
<dbReference type="PANTHER" id="PTHR42815">
    <property type="entry name" value="FAD-BINDING, PUTATIVE (AFU_ORTHOLOGUE AFUA_6G07600)-RELATED"/>
    <property type="match status" value="1"/>
</dbReference>
<name>A0ABP9QHS7_9PSEU</name>
<reference evidence="3" key="1">
    <citation type="journal article" date="2019" name="Int. J. Syst. Evol. Microbiol.">
        <title>The Global Catalogue of Microorganisms (GCM) 10K type strain sequencing project: providing services to taxonomists for standard genome sequencing and annotation.</title>
        <authorList>
            <consortium name="The Broad Institute Genomics Platform"/>
            <consortium name="The Broad Institute Genome Sequencing Center for Infectious Disease"/>
            <person name="Wu L."/>
            <person name="Ma J."/>
        </authorList>
    </citation>
    <scope>NUCLEOTIDE SEQUENCE [LARGE SCALE GENOMIC DNA]</scope>
    <source>
        <strain evidence="3">JCM 18054</strain>
    </source>
</reference>
<dbReference type="RefSeq" id="WP_346053916.1">
    <property type="nucleotide sequence ID" value="NZ_BAABIB010000062.1"/>
</dbReference>
<dbReference type="PANTHER" id="PTHR42815:SF2">
    <property type="entry name" value="FAD-BINDING, PUTATIVE (AFU_ORTHOLOGUE AFUA_6G07600)-RELATED"/>
    <property type="match status" value="1"/>
</dbReference>
<comment type="caution">
    <text evidence="2">The sequence shown here is derived from an EMBL/GenBank/DDBJ whole genome shotgun (WGS) entry which is preliminary data.</text>
</comment>
<dbReference type="InterPro" id="IPR012349">
    <property type="entry name" value="Split_barrel_FMN-bd"/>
</dbReference>
<feature type="domain" description="Pyridoxamine 5'-phosphate oxidase N-terminal" evidence="1">
    <location>
        <begin position="38"/>
        <end position="154"/>
    </location>
</feature>
<gene>
    <name evidence="2" type="ORF">GCM10023214_28310</name>
</gene>
<dbReference type="EMBL" id="BAABIB010000062">
    <property type="protein sequence ID" value="GAA5162141.1"/>
    <property type="molecule type" value="Genomic_DNA"/>
</dbReference>
<proteinExistence type="predicted"/>
<sequence>MIAADNYRAIDIARVREIIGHPMPFIAEKKEPCVGEFAARFIAHSTFFCVSTADDEGQVDTSPKGDPPGSVRVLDPWTIAIPDRPGNKLADSFENITRNPAVGLVFFVPGLRECVRVNGDAFISDDPELLEMLSADGKPALLATVVRVREVFSQCGKAVIRAKLWEGDERGLADAVTLGGDVSALMLAENAAKMADSLGEHVTQLSAMLEHSYRTELF</sequence>
<evidence type="ECO:0000313" key="2">
    <source>
        <dbReference type="EMBL" id="GAA5162141.1"/>
    </source>
</evidence>
<accession>A0ABP9QHS7</accession>
<dbReference type="NCBIfam" id="TIGR04025">
    <property type="entry name" value="PPOX_FMN_DR2398"/>
    <property type="match status" value="1"/>
</dbReference>
<evidence type="ECO:0000313" key="3">
    <source>
        <dbReference type="Proteomes" id="UP001500192"/>
    </source>
</evidence>
<dbReference type="Pfam" id="PF01243">
    <property type="entry name" value="PNPOx_N"/>
    <property type="match status" value="1"/>
</dbReference>
<dbReference type="Proteomes" id="UP001500192">
    <property type="component" value="Unassembled WGS sequence"/>
</dbReference>
<dbReference type="InterPro" id="IPR024029">
    <property type="entry name" value="Pyridox_Oxase_FMN-dep"/>
</dbReference>
<evidence type="ECO:0000259" key="1">
    <source>
        <dbReference type="Pfam" id="PF01243"/>
    </source>
</evidence>
<dbReference type="Gene3D" id="2.30.110.10">
    <property type="entry name" value="Electron Transport, Fmn-binding Protein, Chain A"/>
    <property type="match status" value="1"/>
</dbReference>
<dbReference type="SUPFAM" id="SSF50475">
    <property type="entry name" value="FMN-binding split barrel"/>
    <property type="match status" value="1"/>
</dbReference>